<dbReference type="Pfam" id="PF07883">
    <property type="entry name" value="Cupin_2"/>
    <property type="match status" value="1"/>
</dbReference>
<dbReference type="SUPFAM" id="SSF51182">
    <property type="entry name" value="RmlC-like cupins"/>
    <property type="match status" value="1"/>
</dbReference>
<evidence type="ECO:0000313" key="4">
    <source>
        <dbReference type="Proteomes" id="UP001595476"/>
    </source>
</evidence>
<dbReference type="SUPFAM" id="SSF47413">
    <property type="entry name" value="lambda repressor-like DNA-binding domains"/>
    <property type="match status" value="1"/>
</dbReference>
<dbReference type="PANTHER" id="PTHR46797:SF11">
    <property type="entry name" value="HTH-TYPE TRANSCRIPTIONAL REGULATOR PUUR"/>
    <property type="match status" value="1"/>
</dbReference>
<keyword evidence="4" id="KW-1185">Reference proteome</keyword>
<organism evidence="3 4">
    <name type="scientific">Litoribrevibacter euphylliae</name>
    <dbReference type="NCBI Taxonomy" id="1834034"/>
    <lineage>
        <taxon>Bacteria</taxon>
        <taxon>Pseudomonadati</taxon>
        <taxon>Pseudomonadota</taxon>
        <taxon>Gammaproteobacteria</taxon>
        <taxon>Oceanospirillales</taxon>
        <taxon>Oceanospirillaceae</taxon>
        <taxon>Litoribrevibacter</taxon>
    </lineage>
</organism>
<name>A0ABV7HEH9_9GAMM</name>
<dbReference type="Proteomes" id="UP001595476">
    <property type="component" value="Unassembled WGS sequence"/>
</dbReference>
<dbReference type="Gene3D" id="1.10.260.40">
    <property type="entry name" value="lambda repressor-like DNA-binding domains"/>
    <property type="match status" value="1"/>
</dbReference>
<sequence>MDVGSRLREVRAKAGLSQRELAKRAGVTNSTISMIEKNSVSPSVSSLKKVLSGIPISLLEFFDSEEASKTDIPVVYTQDEFLDSSVDKMDWKLIGKSFPNRAMTVLVECIPPGANTGDDPYTHEGEEAGYIISGKVELTVDGETYVLEPGQGYYFESSRPHKFDNPFDEECRLVSVTTPANF</sequence>
<dbReference type="CDD" id="cd02209">
    <property type="entry name" value="cupin_XRE_C"/>
    <property type="match status" value="1"/>
</dbReference>
<comment type="caution">
    <text evidence="3">The sequence shown here is derived from an EMBL/GenBank/DDBJ whole genome shotgun (WGS) entry which is preliminary data.</text>
</comment>
<reference evidence="4" key="1">
    <citation type="journal article" date="2019" name="Int. J. Syst. Evol. Microbiol.">
        <title>The Global Catalogue of Microorganisms (GCM) 10K type strain sequencing project: providing services to taxonomists for standard genome sequencing and annotation.</title>
        <authorList>
            <consortium name="The Broad Institute Genomics Platform"/>
            <consortium name="The Broad Institute Genome Sequencing Center for Infectious Disease"/>
            <person name="Wu L."/>
            <person name="Ma J."/>
        </authorList>
    </citation>
    <scope>NUCLEOTIDE SEQUENCE [LARGE SCALE GENOMIC DNA]</scope>
    <source>
        <strain evidence="4">KCTC 52438</strain>
    </source>
</reference>
<dbReference type="InterPro" id="IPR050807">
    <property type="entry name" value="TransReg_Diox_bact_type"/>
</dbReference>
<dbReference type="PANTHER" id="PTHR46797">
    <property type="entry name" value="HTH-TYPE TRANSCRIPTIONAL REGULATOR"/>
    <property type="match status" value="1"/>
</dbReference>
<proteinExistence type="predicted"/>
<dbReference type="EMBL" id="JBHRSZ010000002">
    <property type="protein sequence ID" value="MFC3149772.1"/>
    <property type="molecule type" value="Genomic_DNA"/>
</dbReference>
<protein>
    <submittedName>
        <fullName evidence="3">Cupin domain-containing protein</fullName>
    </submittedName>
</protein>
<gene>
    <name evidence="3" type="ORF">ACFOEK_01890</name>
</gene>
<evidence type="ECO:0000259" key="2">
    <source>
        <dbReference type="PROSITE" id="PS50943"/>
    </source>
</evidence>
<feature type="domain" description="HTH cro/C1-type" evidence="2">
    <location>
        <begin position="7"/>
        <end position="61"/>
    </location>
</feature>
<dbReference type="InterPro" id="IPR001387">
    <property type="entry name" value="Cro/C1-type_HTH"/>
</dbReference>
<dbReference type="SMART" id="SM00530">
    <property type="entry name" value="HTH_XRE"/>
    <property type="match status" value="1"/>
</dbReference>
<dbReference type="InterPro" id="IPR011051">
    <property type="entry name" value="RmlC_Cupin_sf"/>
</dbReference>
<dbReference type="PROSITE" id="PS50943">
    <property type="entry name" value="HTH_CROC1"/>
    <property type="match status" value="1"/>
</dbReference>
<dbReference type="InterPro" id="IPR014710">
    <property type="entry name" value="RmlC-like_jellyroll"/>
</dbReference>
<dbReference type="CDD" id="cd00093">
    <property type="entry name" value="HTH_XRE"/>
    <property type="match status" value="1"/>
</dbReference>
<keyword evidence="1" id="KW-0238">DNA-binding</keyword>
<dbReference type="InterPro" id="IPR013096">
    <property type="entry name" value="Cupin_2"/>
</dbReference>
<dbReference type="InterPro" id="IPR010982">
    <property type="entry name" value="Lambda_DNA-bd_dom_sf"/>
</dbReference>
<evidence type="ECO:0000313" key="3">
    <source>
        <dbReference type="EMBL" id="MFC3149772.1"/>
    </source>
</evidence>
<accession>A0ABV7HEH9</accession>
<dbReference type="Pfam" id="PF01381">
    <property type="entry name" value="HTH_3"/>
    <property type="match status" value="1"/>
</dbReference>
<evidence type="ECO:0000256" key="1">
    <source>
        <dbReference type="ARBA" id="ARBA00023125"/>
    </source>
</evidence>
<dbReference type="Gene3D" id="2.60.120.10">
    <property type="entry name" value="Jelly Rolls"/>
    <property type="match status" value="1"/>
</dbReference>
<dbReference type="RefSeq" id="WP_386715339.1">
    <property type="nucleotide sequence ID" value="NZ_JBHRSZ010000002.1"/>
</dbReference>